<dbReference type="PANTHER" id="PTHR43343">
    <property type="entry name" value="PEPTIDASE S12"/>
    <property type="match status" value="1"/>
</dbReference>
<evidence type="ECO:0000313" key="5">
    <source>
        <dbReference type="EMBL" id="OGZ95504.1"/>
    </source>
</evidence>
<name>A0A1G2K7S2_9BACT</name>
<dbReference type="AlphaFoldDB" id="A0A1G2K7S2"/>
<evidence type="ECO:0000259" key="4">
    <source>
        <dbReference type="Pfam" id="PF13180"/>
    </source>
</evidence>
<evidence type="ECO:0000256" key="2">
    <source>
        <dbReference type="ARBA" id="ARBA00022670"/>
    </source>
</evidence>
<evidence type="ECO:0000256" key="3">
    <source>
        <dbReference type="ARBA" id="ARBA00022801"/>
    </source>
</evidence>
<comment type="caution">
    <text evidence="5">The sequence shown here is derived from an EMBL/GenBank/DDBJ whole genome shotgun (WGS) entry which is preliminary data.</text>
</comment>
<organism evidence="5 6">
    <name type="scientific">Candidatus Sungbacteria bacterium RIFCSPHIGHO2_01_FULL_47_32</name>
    <dbReference type="NCBI Taxonomy" id="1802264"/>
    <lineage>
        <taxon>Bacteria</taxon>
        <taxon>Candidatus Sungiibacteriota</taxon>
    </lineage>
</organism>
<comment type="similarity">
    <text evidence="1">Belongs to the peptidase S1C family.</text>
</comment>
<dbReference type="GO" id="GO:0006508">
    <property type="term" value="P:proteolysis"/>
    <property type="evidence" value="ECO:0007669"/>
    <property type="project" value="UniProtKB-KW"/>
</dbReference>
<gene>
    <name evidence="5" type="ORF">A2633_05095</name>
</gene>
<dbReference type="Pfam" id="PF13180">
    <property type="entry name" value="PDZ_2"/>
    <property type="match status" value="1"/>
</dbReference>
<reference evidence="5 6" key="1">
    <citation type="journal article" date="2016" name="Nat. Commun.">
        <title>Thousands of microbial genomes shed light on interconnected biogeochemical processes in an aquifer system.</title>
        <authorList>
            <person name="Anantharaman K."/>
            <person name="Brown C.T."/>
            <person name="Hug L.A."/>
            <person name="Sharon I."/>
            <person name="Castelle C.J."/>
            <person name="Probst A.J."/>
            <person name="Thomas B.C."/>
            <person name="Singh A."/>
            <person name="Wilkins M.J."/>
            <person name="Karaoz U."/>
            <person name="Brodie E.L."/>
            <person name="Williams K.H."/>
            <person name="Hubbard S.S."/>
            <person name="Banfield J.F."/>
        </authorList>
    </citation>
    <scope>NUCLEOTIDE SEQUENCE [LARGE SCALE GENOMIC DNA]</scope>
</reference>
<dbReference type="InterPro" id="IPR001940">
    <property type="entry name" value="Peptidase_S1C"/>
</dbReference>
<keyword evidence="2" id="KW-0645">Protease</keyword>
<dbReference type="Gene3D" id="2.40.10.10">
    <property type="entry name" value="Trypsin-like serine proteases"/>
    <property type="match status" value="2"/>
</dbReference>
<protein>
    <recommendedName>
        <fullName evidence="4">PDZ domain-containing protein</fullName>
    </recommendedName>
</protein>
<dbReference type="InterPro" id="IPR009003">
    <property type="entry name" value="Peptidase_S1_PA"/>
</dbReference>
<dbReference type="PRINTS" id="PR00834">
    <property type="entry name" value="PROTEASES2C"/>
</dbReference>
<proteinExistence type="inferred from homology"/>
<sequence length="362" mass="39509">MTHEESIIEVVRKTLPSVVSIIISKTLEEIVAENPLNQYFGTGPYGNYQPTPEEQQEFYQSLPRTEDGKVRVGGGSGFLVTLDGFILTNKHVVMDKEAEYTVLTETNDKYKAHVVARDPINDVAILKIDSDCKPGENCIEPLNLGDSNKIVLGQTVIAIGTALGEFQNTVSSGIVSGLSRFITAVTDMTGHQERLRGLIQTDAAINPGNSGGPLVNLKGQVIGINSAVVFGAQNIGFAIPINRAKADLEDLKKFGKIRKPFLGVRYILLNKNLQEKFKLPRETGALILREHGPDGHGIVPGSPAHQAGLKEFDIITECKDSTINEKNTLEDILDTVKIGDEVSIKILRSGKEYSKKLHIGER</sequence>
<keyword evidence="3" id="KW-0378">Hydrolase</keyword>
<dbReference type="PANTHER" id="PTHR43343:SF3">
    <property type="entry name" value="PROTEASE DO-LIKE 8, CHLOROPLASTIC"/>
    <property type="match status" value="1"/>
</dbReference>
<evidence type="ECO:0000256" key="1">
    <source>
        <dbReference type="ARBA" id="ARBA00010541"/>
    </source>
</evidence>
<dbReference type="EMBL" id="MHQC01000008">
    <property type="protein sequence ID" value="OGZ95504.1"/>
    <property type="molecule type" value="Genomic_DNA"/>
</dbReference>
<dbReference type="InterPro" id="IPR043504">
    <property type="entry name" value="Peptidase_S1_PA_chymotrypsin"/>
</dbReference>
<dbReference type="InterPro" id="IPR036034">
    <property type="entry name" value="PDZ_sf"/>
</dbReference>
<dbReference type="SUPFAM" id="SSF50156">
    <property type="entry name" value="PDZ domain-like"/>
    <property type="match status" value="1"/>
</dbReference>
<dbReference type="Proteomes" id="UP000177152">
    <property type="component" value="Unassembled WGS sequence"/>
</dbReference>
<dbReference type="InterPro" id="IPR051201">
    <property type="entry name" value="Chloro_Bact_Ser_Proteases"/>
</dbReference>
<evidence type="ECO:0000313" key="6">
    <source>
        <dbReference type="Proteomes" id="UP000177152"/>
    </source>
</evidence>
<accession>A0A1G2K7S2</accession>
<dbReference type="Gene3D" id="2.30.42.10">
    <property type="match status" value="1"/>
</dbReference>
<dbReference type="SUPFAM" id="SSF50494">
    <property type="entry name" value="Trypsin-like serine proteases"/>
    <property type="match status" value="1"/>
</dbReference>
<dbReference type="InterPro" id="IPR001478">
    <property type="entry name" value="PDZ"/>
</dbReference>
<feature type="domain" description="PDZ" evidence="4">
    <location>
        <begin position="262"/>
        <end position="353"/>
    </location>
</feature>
<dbReference type="GO" id="GO:0004252">
    <property type="term" value="F:serine-type endopeptidase activity"/>
    <property type="evidence" value="ECO:0007669"/>
    <property type="project" value="InterPro"/>
</dbReference>
<dbReference type="Pfam" id="PF13365">
    <property type="entry name" value="Trypsin_2"/>
    <property type="match status" value="1"/>
</dbReference>